<sequence>MTGKRKSAKKASAPILRIPPPNTRAAAILPVITLPLASVAVQMDSSMAAFGPLDPKGSPAAPWAAPELLGEQSAATILAAIADSKSSVGGKIDTLTIECGLIRQDMDKFRGRLTEAEQRISAVEDTAASTAQTVVELQQQVKIIMARSEEAENRLRRNNVRVVGPPESEEGTNPVVFAEAYNTCPQCTTWSEHTGCPLVGGLLNLSRLLEDNFERSFGSDEADQQLVPTDSLDQLDPELQWNKNRLEQGDSPHVNEMTLQQLLNDPVGTSRRYRQRNKKGYSRGCFGVKLDRIGAFSGLGC</sequence>
<dbReference type="InterPro" id="IPR030480">
    <property type="entry name" value="Natr_peptide_CS"/>
</dbReference>
<keyword evidence="4" id="KW-0838">Vasoactive</keyword>
<keyword evidence="5" id="KW-0175">Coiled coil</keyword>
<dbReference type="AlphaFoldDB" id="A0A2G9QG76"/>
<evidence type="ECO:0000256" key="5">
    <source>
        <dbReference type="SAM" id="Coils"/>
    </source>
</evidence>
<evidence type="ECO:0000256" key="1">
    <source>
        <dbReference type="ARBA" id="ARBA00004613"/>
    </source>
</evidence>
<dbReference type="PRINTS" id="PR00713">
    <property type="entry name" value="CNATPEPTIDE"/>
</dbReference>
<accession>A0A2G9QG76</accession>
<evidence type="ECO:0000256" key="4">
    <source>
        <dbReference type="ARBA" id="ARBA00022858"/>
    </source>
</evidence>
<comment type="subcellular location">
    <subcellularLocation>
        <location evidence="1">Secreted</location>
    </subcellularLocation>
</comment>
<dbReference type="GO" id="GO:0007168">
    <property type="term" value="P:receptor guanylyl cyclase signaling pathway"/>
    <property type="evidence" value="ECO:0007669"/>
    <property type="project" value="TreeGrafter"/>
</dbReference>
<keyword evidence="3" id="KW-0732">Signal</keyword>
<dbReference type="GO" id="GO:0005576">
    <property type="term" value="C:extracellular region"/>
    <property type="evidence" value="ECO:0007669"/>
    <property type="project" value="UniProtKB-SubCell"/>
</dbReference>
<dbReference type="PANTHER" id="PTHR12167:SF2">
    <property type="entry name" value="C-TYPE NATRIURETIC PEPTIDE"/>
    <property type="match status" value="1"/>
</dbReference>
<evidence type="ECO:0000256" key="3">
    <source>
        <dbReference type="ARBA" id="ARBA00022729"/>
    </source>
</evidence>
<dbReference type="GO" id="GO:0097746">
    <property type="term" value="P:blood vessel diameter maintenance"/>
    <property type="evidence" value="ECO:0007669"/>
    <property type="project" value="UniProtKB-KW"/>
</dbReference>
<dbReference type="EMBL" id="KV995558">
    <property type="protein sequence ID" value="PIO14515.1"/>
    <property type="molecule type" value="Genomic_DNA"/>
</dbReference>
<gene>
    <name evidence="6" type="ORF">AB205_0120020</name>
</gene>
<dbReference type="GO" id="GO:0006182">
    <property type="term" value="P:cGMP biosynthetic process"/>
    <property type="evidence" value="ECO:0007669"/>
    <property type="project" value="TreeGrafter"/>
</dbReference>
<dbReference type="PANTHER" id="PTHR12167">
    <property type="entry name" value="C-TYPE NATRIURETIC PEPTIDE"/>
    <property type="match status" value="1"/>
</dbReference>
<evidence type="ECO:0000256" key="2">
    <source>
        <dbReference type="ARBA" id="ARBA00022525"/>
    </source>
</evidence>
<dbReference type="InterPro" id="IPR000663">
    <property type="entry name" value="Natr_peptide"/>
</dbReference>
<feature type="coiled-coil region" evidence="5">
    <location>
        <begin position="106"/>
        <end position="154"/>
    </location>
</feature>
<protein>
    <submittedName>
        <fullName evidence="6">Uncharacterized protein</fullName>
    </submittedName>
</protein>
<proteinExistence type="predicted"/>
<dbReference type="InterPro" id="IPR002406">
    <property type="entry name" value="C_natriurtcpep"/>
</dbReference>
<organism evidence="6">
    <name type="scientific">Aquarana catesbeiana</name>
    <name type="common">American bullfrog</name>
    <name type="synonym">Rana catesbeiana</name>
    <dbReference type="NCBI Taxonomy" id="8400"/>
    <lineage>
        <taxon>Eukaryota</taxon>
        <taxon>Metazoa</taxon>
        <taxon>Chordata</taxon>
        <taxon>Craniata</taxon>
        <taxon>Vertebrata</taxon>
        <taxon>Euteleostomi</taxon>
        <taxon>Amphibia</taxon>
        <taxon>Batrachia</taxon>
        <taxon>Anura</taxon>
        <taxon>Neobatrachia</taxon>
        <taxon>Ranoidea</taxon>
        <taxon>Ranidae</taxon>
        <taxon>Aquarana</taxon>
    </lineage>
</organism>
<dbReference type="OrthoDB" id="8911465at2759"/>
<dbReference type="PROSITE" id="PS00263">
    <property type="entry name" value="NATRIURETIC_PEPTIDE"/>
    <property type="match status" value="1"/>
</dbReference>
<dbReference type="SMART" id="SM00183">
    <property type="entry name" value="NAT_PEP"/>
    <property type="match status" value="1"/>
</dbReference>
<evidence type="ECO:0000313" key="6">
    <source>
        <dbReference type="EMBL" id="PIO14515.1"/>
    </source>
</evidence>
<reference evidence="6" key="1">
    <citation type="submission" date="2017-08" db="EMBL/GenBank/DDBJ databases">
        <title>Assembly of the North American Bullfrog Genome.</title>
        <authorList>
            <person name="Warren R.L."/>
            <person name="Vandervalk B.P."/>
            <person name="Kucuk E."/>
            <person name="Birol I."/>
            <person name="Helbing C."/>
            <person name="Pandoh P."/>
            <person name="Behsaz B."/>
            <person name="Mohamadi H."/>
            <person name="Chu J."/>
            <person name="Jackman S."/>
            <person name="Hammond S.A."/>
            <person name="Veldhoen N."/>
            <person name="Kirk H."/>
            <person name="Zhao Y."/>
            <person name="Coope R."/>
            <person name="Pleasance S."/>
            <person name="Moore R."/>
            <person name="Holt R."/>
        </authorList>
    </citation>
    <scope>NUCLEOTIDE SEQUENCE</scope>
    <source>
        <strain evidence="6">Bruno</strain>
        <tissue evidence="6">Liver</tissue>
    </source>
</reference>
<keyword evidence="2" id="KW-0964">Secreted</keyword>
<name>A0A2G9QG76_AQUCT</name>
<dbReference type="GO" id="GO:0005179">
    <property type="term" value="F:hormone activity"/>
    <property type="evidence" value="ECO:0007669"/>
    <property type="project" value="InterPro"/>
</dbReference>
<dbReference type="Pfam" id="PF00212">
    <property type="entry name" value="ANP"/>
    <property type="match status" value="1"/>
</dbReference>